<protein>
    <submittedName>
        <fullName evidence="12">SusC/RagA family TonB-linked outer membrane protein</fullName>
    </submittedName>
</protein>
<dbReference type="Pfam" id="PF00593">
    <property type="entry name" value="TonB_dep_Rec_b-barrel"/>
    <property type="match status" value="1"/>
</dbReference>
<evidence type="ECO:0000259" key="10">
    <source>
        <dbReference type="Pfam" id="PF00593"/>
    </source>
</evidence>
<evidence type="ECO:0000256" key="7">
    <source>
        <dbReference type="ARBA" id="ARBA00023237"/>
    </source>
</evidence>
<dbReference type="InterPro" id="IPR012910">
    <property type="entry name" value="Plug_dom"/>
</dbReference>
<dbReference type="EMBL" id="JBHSCO010000002">
    <property type="protein sequence ID" value="MFC4391074.1"/>
    <property type="molecule type" value="Genomic_DNA"/>
</dbReference>
<keyword evidence="4 8" id="KW-0812">Transmembrane</keyword>
<accession>A0ABV8W3M9</accession>
<reference evidence="13" key="1">
    <citation type="journal article" date="2019" name="Int. J. Syst. Evol. Microbiol.">
        <title>The Global Catalogue of Microorganisms (GCM) 10K type strain sequencing project: providing services to taxonomists for standard genome sequencing and annotation.</title>
        <authorList>
            <consortium name="The Broad Institute Genomics Platform"/>
            <consortium name="The Broad Institute Genome Sequencing Center for Infectious Disease"/>
            <person name="Wu L."/>
            <person name="Ma J."/>
        </authorList>
    </citation>
    <scope>NUCLEOTIDE SEQUENCE [LARGE SCALE GENOMIC DNA]</scope>
    <source>
        <strain evidence="13">CGMCC 1.15345</strain>
    </source>
</reference>
<evidence type="ECO:0000256" key="9">
    <source>
        <dbReference type="RuleBase" id="RU003357"/>
    </source>
</evidence>
<dbReference type="Proteomes" id="UP001595719">
    <property type="component" value="Unassembled WGS sequence"/>
</dbReference>
<dbReference type="PROSITE" id="PS52016">
    <property type="entry name" value="TONB_DEPENDENT_REC_3"/>
    <property type="match status" value="1"/>
</dbReference>
<evidence type="ECO:0000256" key="8">
    <source>
        <dbReference type="PROSITE-ProRule" id="PRU01360"/>
    </source>
</evidence>
<comment type="caution">
    <text evidence="12">The sequence shown here is derived from an EMBL/GenBank/DDBJ whole genome shotgun (WGS) entry which is preliminary data.</text>
</comment>
<dbReference type="InterPro" id="IPR036942">
    <property type="entry name" value="Beta-barrel_TonB_sf"/>
</dbReference>
<comment type="subcellular location">
    <subcellularLocation>
        <location evidence="1 8">Cell outer membrane</location>
        <topology evidence="1 8">Multi-pass membrane protein</topology>
    </subcellularLocation>
</comment>
<keyword evidence="3 8" id="KW-1134">Transmembrane beta strand</keyword>
<dbReference type="Pfam" id="PF13715">
    <property type="entry name" value="CarbopepD_reg_2"/>
    <property type="match status" value="1"/>
</dbReference>
<dbReference type="InterPro" id="IPR000531">
    <property type="entry name" value="Beta-barrel_TonB"/>
</dbReference>
<evidence type="ECO:0000259" key="11">
    <source>
        <dbReference type="Pfam" id="PF07715"/>
    </source>
</evidence>
<organism evidence="12 13">
    <name type="scientific">Flavobacterium quisquiliarum</name>
    <dbReference type="NCBI Taxonomy" id="1834436"/>
    <lineage>
        <taxon>Bacteria</taxon>
        <taxon>Pseudomonadati</taxon>
        <taxon>Bacteroidota</taxon>
        <taxon>Flavobacteriia</taxon>
        <taxon>Flavobacteriales</taxon>
        <taxon>Flavobacteriaceae</taxon>
        <taxon>Flavobacterium</taxon>
    </lineage>
</organism>
<comment type="similarity">
    <text evidence="8 9">Belongs to the TonB-dependent receptor family.</text>
</comment>
<dbReference type="NCBIfam" id="TIGR04057">
    <property type="entry name" value="SusC_RagA_signa"/>
    <property type="match status" value="1"/>
</dbReference>
<dbReference type="Pfam" id="PF07715">
    <property type="entry name" value="Plug"/>
    <property type="match status" value="1"/>
</dbReference>
<evidence type="ECO:0000256" key="6">
    <source>
        <dbReference type="ARBA" id="ARBA00023136"/>
    </source>
</evidence>
<evidence type="ECO:0000313" key="13">
    <source>
        <dbReference type="Proteomes" id="UP001595719"/>
    </source>
</evidence>
<keyword evidence="6 8" id="KW-0472">Membrane</keyword>
<dbReference type="InterPro" id="IPR023997">
    <property type="entry name" value="TonB-dep_OMP_SusC/RagA_CS"/>
</dbReference>
<evidence type="ECO:0000256" key="3">
    <source>
        <dbReference type="ARBA" id="ARBA00022452"/>
    </source>
</evidence>
<feature type="domain" description="TonB-dependent receptor-like beta-barrel" evidence="10">
    <location>
        <begin position="475"/>
        <end position="942"/>
    </location>
</feature>
<keyword evidence="7 8" id="KW-0998">Cell outer membrane</keyword>
<dbReference type="SUPFAM" id="SSF56935">
    <property type="entry name" value="Porins"/>
    <property type="match status" value="1"/>
</dbReference>
<dbReference type="NCBIfam" id="TIGR04056">
    <property type="entry name" value="OMP_RagA_SusC"/>
    <property type="match status" value="1"/>
</dbReference>
<keyword evidence="5 9" id="KW-0798">TonB box</keyword>
<dbReference type="Gene3D" id="2.170.130.10">
    <property type="entry name" value="TonB-dependent receptor, plug domain"/>
    <property type="match status" value="1"/>
</dbReference>
<feature type="domain" description="TonB-dependent receptor plug" evidence="11">
    <location>
        <begin position="144"/>
        <end position="263"/>
    </location>
</feature>
<keyword evidence="2 8" id="KW-0813">Transport</keyword>
<dbReference type="SUPFAM" id="SSF49464">
    <property type="entry name" value="Carboxypeptidase regulatory domain-like"/>
    <property type="match status" value="1"/>
</dbReference>
<keyword evidence="13" id="KW-1185">Reference proteome</keyword>
<dbReference type="InterPro" id="IPR037066">
    <property type="entry name" value="Plug_dom_sf"/>
</dbReference>
<dbReference type="InterPro" id="IPR008969">
    <property type="entry name" value="CarboxyPept-like_regulatory"/>
</dbReference>
<gene>
    <name evidence="12" type="ORF">ACFOY0_08705</name>
</gene>
<dbReference type="Gene3D" id="2.40.170.20">
    <property type="entry name" value="TonB-dependent receptor, beta-barrel domain"/>
    <property type="match status" value="1"/>
</dbReference>
<evidence type="ECO:0000256" key="5">
    <source>
        <dbReference type="ARBA" id="ARBA00023077"/>
    </source>
</evidence>
<evidence type="ECO:0000313" key="12">
    <source>
        <dbReference type="EMBL" id="MFC4391074.1"/>
    </source>
</evidence>
<evidence type="ECO:0000256" key="1">
    <source>
        <dbReference type="ARBA" id="ARBA00004571"/>
    </source>
</evidence>
<dbReference type="InterPro" id="IPR039426">
    <property type="entry name" value="TonB-dep_rcpt-like"/>
</dbReference>
<proteinExistence type="inferred from homology"/>
<dbReference type="InterPro" id="IPR023996">
    <property type="entry name" value="TonB-dep_OMP_SusC/RagA"/>
</dbReference>
<sequence>MTNFIRIKSPNGVSGFSLKAKLIIFFVLFSLSQVKGYAISSKGTTAPQNVQQQKSISGQVNDENGMPLPGVTILEKGSKNAALTDFDGKFILKVENENAVLVFSFLGYTNTEVAIKGKTTVNVKMQRATASLEEVVVVGYGKMKKKDLTGAIVQVSPDKLVNQNPQTVQDILRGTPGVRVGYDPSAKGGGSIQIRGQTSVYTARNNNDNEKTGGPHNAPLIILDGMQFYGELSEINPDDIAQLDILKDASAASVYGSRAAAGVILISTKKGKTGKPMVSFTTNTTISNKSAYRGVYSPEGYLKYREDWETAQTYGVNTATGQYEAFIAGTVANGRPGYFSNPNDLSKWGITEAQWLAYQPAAQTVGKSAKEVWGARLGLNFDPSLMANFLADKTHDWSNSSFRTGINLDNNLSISGAGDRVNYYISFGYLTSEGAIVGNDYKAARSNMKVDAKVTDWLDLGVNVNFQDRSDGDVTPSLDTRSGFNNMMRTSPFGTFIDANGNYERQPMGKNVSGQNYNYYYERQFIDKETGYTTLNTIFNAKVTLPLGITYAFNIAPRYQFFHDRYFRSTQNPNWPAATTGVNRNNSTRFDYNLNNTLTWDYKIAQKHHIIATFVQEAEERRFWSDGMDAYNIQPSDALGFHLVNTATMANSALRSNDTHETADALMARLFYSFDNRYMLTATVRRDGYSAFGASNPYAVFPSFGVAWNFKNEKWFNWEAMSTGKLRLSWGKNGNRTLADPYISLANLVNTGTMGYLDASGKALEIKYLALDRMANPNLEWEKTTSTNIGVDLGFLRDRITATLDLYRASTHDMIMSQSLPGFTGFSSIATNLGEVQNQGIELSLNTLNMKRPNFEWRTTFGISYNENKIVSLYGNMVDIKDTNGNVIGKKEGDDSANGWFIGRPITQIWDYRITGIWQKDEWKEAQKYGQRPGDPKVANSYTADDVDAVDADGNPYKKAVYNEKDKQFLGNSNSPVQWSLRNDFKIYKNWDLGISMYSNIGGKSLDSNYMNTFNDSSLYKFNFNPYVNPYWTLDNPTNEWARLDAKGPAGTPVAPGRLYDRSFIRLDNISLAYTLPRDLLDRVHIKSIKIYASMQNVATWSASKEWKYYGDPETGGLATRQFNLGFNFQL</sequence>
<name>A0ABV8W3M9_9FLAO</name>
<dbReference type="RefSeq" id="WP_179006096.1">
    <property type="nucleotide sequence ID" value="NZ_JBHSCO010000002.1"/>
</dbReference>
<evidence type="ECO:0000256" key="2">
    <source>
        <dbReference type="ARBA" id="ARBA00022448"/>
    </source>
</evidence>
<dbReference type="Gene3D" id="2.60.40.1120">
    <property type="entry name" value="Carboxypeptidase-like, regulatory domain"/>
    <property type="match status" value="1"/>
</dbReference>
<evidence type="ECO:0000256" key="4">
    <source>
        <dbReference type="ARBA" id="ARBA00022692"/>
    </source>
</evidence>